<reference evidence="7 8" key="1">
    <citation type="submission" date="2016-11" db="EMBL/GenBank/DDBJ databases">
        <authorList>
            <person name="Jaros S."/>
            <person name="Januszkiewicz K."/>
            <person name="Wedrychowicz H."/>
        </authorList>
    </citation>
    <scope>NUCLEOTIDE SEQUENCE [LARGE SCALE GENOMIC DNA]</scope>
    <source>
        <strain evidence="7 8">DSM 15929</strain>
    </source>
</reference>
<dbReference type="CDD" id="cd07995">
    <property type="entry name" value="TPK"/>
    <property type="match status" value="1"/>
</dbReference>
<dbReference type="EC" id="2.7.6.2" evidence="5"/>
<sequence length="218" mass="24185">MSGLKVLIVTGGEISLPFIKEYLTGRDFDKIIAVDKGLEAVQALSLKPDYIIGDFDSVSKEVISYYKTLEGVQVVEYDPMKDATDTELAILAAMELEPEEIVILGATGTRADHMMSNVSLLYLPLRENIRTSLVDKHNKIYIINRDTVIYRNKLHGPYVSLLPFTEIVEGVTLKGFLYPLEDKTLTMGSSLCISNEVTEEKAEILIGAGILLVIEARD</sequence>
<dbReference type="AlphaFoldDB" id="A0A1M6NIV0"/>
<keyword evidence="4" id="KW-0067">ATP-binding</keyword>
<dbReference type="InterPro" id="IPR036759">
    <property type="entry name" value="TPK_catalytic_sf"/>
</dbReference>
<dbReference type="InterPro" id="IPR006282">
    <property type="entry name" value="Thi_PPkinase"/>
</dbReference>
<dbReference type="SMART" id="SM00983">
    <property type="entry name" value="TPK_B1_binding"/>
    <property type="match status" value="1"/>
</dbReference>
<dbReference type="InterPro" id="IPR007373">
    <property type="entry name" value="Thiamin_PyroPKinase_B1-bd"/>
</dbReference>
<keyword evidence="3 7" id="KW-0418">Kinase</keyword>
<dbReference type="PANTHER" id="PTHR41299:SF1">
    <property type="entry name" value="THIAMINE PYROPHOSPHOKINASE"/>
    <property type="match status" value="1"/>
</dbReference>
<dbReference type="InterPro" id="IPR036371">
    <property type="entry name" value="TPK_B1-bd_sf"/>
</dbReference>
<feature type="domain" description="Thiamin pyrophosphokinase thiamin-binding" evidence="6">
    <location>
        <begin position="146"/>
        <end position="212"/>
    </location>
</feature>
<name>A0A1M6NIV0_9FIRM</name>
<evidence type="ECO:0000256" key="1">
    <source>
        <dbReference type="ARBA" id="ARBA00022679"/>
    </source>
</evidence>
<gene>
    <name evidence="7" type="ORF">SAMN02745136_01322</name>
</gene>
<evidence type="ECO:0000313" key="8">
    <source>
        <dbReference type="Proteomes" id="UP000184386"/>
    </source>
</evidence>
<keyword evidence="8" id="KW-1185">Reference proteome</keyword>
<dbReference type="SUPFAM" id="SSF63862">
    <property type="entry name" value="Thiamin pyrophosphokinase, substrate-binding domain"/>
    <property type="match status" value="1"/>
</dbReference>
<dbReference type="EMBL" id="FRAC01000008">
    <property type="protein sequence ID" value="SHJ95649.1"/>
    <property type="molecule type" value="Genomic_DNA"/>
</dbReference>
<keyword evidence="1" id="KW-0808">Transferase</keyword>
<keyword evidence="2" id="KW-0547">Nucleotide-binding</keyword>
<dbReference type="GO" id="GO:0006772">
    <property type="term" value="P:thiamine metabolic process"/>
    <property type="evidence" value="ECO:0007669"/>
    <property type="project" value="UniProtKB-UniRule"/>
</dbReference>
<protein>
    <recommendedName>
        <fullName evidence="5">Thiamine diphosphokinase</fullName>
        <ecNumber evidence="5">2.7.6.2</ecNumber>
    </recommendedName>
</protein>
<dbReference type="Pfam" id="PF04263">
    <property type="entry name" value="TPK_catalytic"/>
    <property type="match status" value="1"/>
</dbReference>
<dbReference type="GO" id="GO:0016301">
    <property type="term" value="F:kinase activity"/>
    <property type="evidence" value="ECO:0007669"/>
    <property type="project" value="UniProtKB-KW"/>
</dbReference>
<organism evidence="7 8">
    <name type="scientific">Anaerocolumna jejuensis DSM 15929</name>
    <dbReference type="NCBI Taxonomy" id="1121322"/>
    <lineage>
        <taxon>Bacteria</taxon>
        <taxon>Bacillati</taxon>
        <taxon>Bacillota</taxon>
        <taxon>Clostridia</taxon>
        <taxon>Lachnospirales</taxon>
        <taxon>Lachnospiraceae</taxon>
        <taxon>Anaerocolumna</taxon>
    </lineage>
</organism>
<dbReference type="GO" id="GO:0005524">
    <property type="term" value="F:ATP binding"/>
    <property type="evidence" value="ECO:0007669"/>
    <property type="project" value="UniProtKB-KW"/>
</dbReference>
<dbReference type="GO" id="GO:0009229">
    <property type="term" value="P:thiamine diphosphate biosynthetic process"/>
    <property type="evidence" value="ECO:0007669"/>
    <property type="project" value="InterPro"/>
</dbReference>
<evidence type="ECO:0000256" key="2">
    <source>
        <dbReference type="ARBA" id="ARBA00022741"/>
    </source>
</evidence>
<dbReference type="Pfam" id="PF04265">
    <property type="entry name" value="TPK_B1_binding"/>
    <property type="match status" value="1"/>
</dbReference>
<evidence type="ECO:0000256" key="5">
    <source>
        <dbReference type="NCBIfam" id="TIGR01378"/>
    </source>
</evidence>
<evidence type="ECO:0000256" key="3">
    <source>
        <dbReference type="ARBA" id="ARBA00022777"/>
    </source>
</evidence>
<dbReference type="Proteomes" id="UP000184386">
    <property type="component" value="Unassembled WGS sequence"/>
</dbReference>
<dbReference type="NCBIfam" id="TIGR01378">
    <property type="entry name" value="thi_PPkinase"/>
    <property type="match status" value="1"/>
</dbReference>
<accession>A0A1M6NIV0</accession>
<dbReference type="Gene3D" id="3.40.50.10240">
    <property type="entry name" value="Thiamin pyrophosphokinase, catalytic domain"/>
    <property type="match status" value="1"/>
</dbReference>
<dbReference type="SUPFAM" id="SSF63999">
    <property type="entry name" value="Thiamin pyrophosphokinase, catalytic domain"/>
    <property type="match status" value="1"/>
</dbReference>
<dbReference type="RefSeq" id="WP_073274114.1">
    <property type="nucleotide sequence ID" value="NZ_FRAC01000008.1"/>
</dbReference>
<dbReference type="GO" id="GO:0030975">
    <property type="term" value="F:thiamine binding"/>
    <property type="evidence" value="ECO:0007669"/>
    <property type="project" value="InterPro"/>
</dbReference>
<dbReference type="InterPro" id="IPR053149">
    <property type="entry name" value="TPK"/>
</dbReference>
<dbReference type="InterPro" id="IPR007371">
    <property type="entry name" value="TPK_catalytic"/>
</dbReference>
<dbReference type="GO" id="GO:0004788">
    <property type="term" value="F:thiamine diphosphokinase activity"/>
    <property type="evidence" value="ECO:0007669"/>
    <property type="project" value="UniProtKB-UniRule"/>
</dbReference>
<evidence type="ECO:0000259" key="6">
    <source>
        <dbReference type="SMART" id="SM00983"/>
    </source>
</evidence>
<evidence type="ECO:0000313" key="7">
    <source>
        <dbReference type="EMBL" id="SHJ95649.1"/>
    </source>
</evidence>
<dbReference type="PANTHER" id="PTHR41299">
    <property type="entry name" value="THIAMINE PYROPHOSPHOKINASE"/>
    <property type="match status" value="1"/>
</dbReference>
<proteinExistence type="predicted"/>
<evidence type="ECO:0000256" key="4">
    <source>
        <dbReference type="ARBA" id="ARBA00022840"/>
    </source>
</evidence>
<dbReference type="STRING" id="1121322.SAMN02745136_01322"/>
<dbReference type="OrthoDB" id="9804377at2"/>